<dbReference type="Proteomes" id="UP000663828">
    <property type="component" value="Unassembled WGS sequence"/>
</dbReference>
<dbReference type="PANTHER" id="PTHR46580">
    <property type="entry name" value="SENSOR KINASE-RELATED"/>
    <property type="match status" value="1"/>
</dbReference>
<sequence>MNLKVLLRWLYNSLYNYNLFIPDNDEYTDEESNDQTITLRQQKYTTWLYVLLLTISIYVLFYITLIKQQSETIIISDITRPAIFDEPYLEHHQKLTCPCSTVAIPYYTFVNSTNQLYPICSSVFVTERWIHSLYFSNASAFGTADFRTIANSQFQLLSSLCSSIQNAISQNEIDLSNTEFLSINLLSDREVQSQVNTTIELFINSISIRIISILNYLKIITQANFFVSALNTNSIISVYNSGSGYSIYLIPTVFSDNYNDYYGIDYHSVLCVNGNPLSQTGFFSHKGPGTLYRLIWTPPESNSTLANGFFAGCTPLAGILHSTLDCLYDIECIELWSKYFPDLNQIDVNWTNSILKENENMSVSDYLSSVFIEKQIISVNYSKYFHACSPQFCTYTMTNQFDFSYAITIFIGLYGGLIIILRLISPFLILFFTRFHSVQLRNFSTHLRVTVKPIKRLNLFKNINDRTENSIKQQTIVTRVYLTLLIGSILILVLFNSLSTQIITLTKQNPSLNDYNHLKKFYSDTLECPCSIMTISYQKLISFSPVLHQICTSDFLTYRWMSILNQSSLNEVSIDWRSEAFSQAQLLSNLCQLANETIQDAIHRFLLQYFVTLNVLSENDFTLQMNSTVNELLQSTIRYFNLLVETVRLLMQVDQPLMGIHQQDSKDNLNSISDIVTVLTDDEQFLQLIIGLSRTVNTNYTSINCICATNSNCKSPVAIYTVNSNSHGDFDYNVVYIVPGAYTGCSATESLLLSTFECFYADSGCFPILTTYIKEMYVYNVENPSWFDVHPLVYDPMSSNYPPNTTISTVVENMMIEQWNSGSSYESFYKLCAPKYCTYSENLRKNTSIDVIVALISMIGGLSVSLRLIIPRLVKFITKLWKIITNRRQEQQTVQMNESVGMKIFIWNGIMLLYSTIINLNMFSSRNFGHDVDSVTVKRLGQWATRLYMVLFTIGIIIFTSYTTIEPYVGRKTFDKPSFDIYNELYEKYNERLKCSCSLISFTYDRFVNVNLTFHQICSSTFTSDEWRRNLLDYSQIDYRRFLSSHLQYLQGLCELSRQSVNTTVQQFLFSLFIGDQLFSEQHFNDRLQLRIQTVISSAPTIFLTLLSFIQNINQGNAIVSTYGTNFRYLYPLNNPSSTYAITQPIIYDNNCSCAFYPNCTTQAYIFQGNSSEMVPIKGLKIGCIPSESFRLSTLECFYDRACLDLLQQSTNHSDPLPLNQSRFVINTTVDELISNLFIEQWSITPNYSLYFQQCSPSSCSYTFVQKINFLYTITLILGFQGGLNIVLKWICPQIIQILQLRKKRKILAQVTLVLPTIELHQTVANASVRYSFKLCLALLSILFLITILIIFSIFGIRKNDNPVQSTVKQFTDHVLSDTISMRTSLPTMVEATSSITNSTTSMEMLSTSTNASVSTCPAAFQVKRTNLPGYLNLKLSAMGDVNNDNQLDLIFFSSTTYAINTQLGNGNGTFRASIMSVIGYTMLLNKLILSDFNQDKQLDIAFIETNVQQMGIMIGFGNGSFAISDLISTGNNSYPFDLIATDFNNDSYSDVAIVNYCEHYIAIFLGYGNGSFLPQTNLYTGRNSCPTSIAIVDFNRDDHVDILVVNHMSKTIALFLGYGNGNFQVPITSFAGGGNSIYPYYVVIADFNSDSVFDVALSYTTMYSIGIMFGYVNGSFSNKVKITLESYVDSSPLIANDFNCDGYLDIIIGQIAPSGLIILIGNGNGEFRLQTILSTQDDIYSIPSFIAGDLNNDGFQDLAVGNLQSFVQYTLSNICQCCVA</sequence>
<keyword evidence="2" id="KW-1133">Transmembrane helix</keyword>
<keyword evidence="2" id="KW-0472">Membrane</keyword>
<dbReference type="InterPro" id="IPR013517">
    <property type="entry name" value="FG-GAP"/>
</dbReference>
<feature type="transmembrane region" description="Helical" evidence="2">
    <location>
        <begin position="1335"/>
        <end position="1357"/>
    </location>
</feature>
<dbReference type="Pfam" id="PF13517">
    <property type="entry name" value="FG-GAP_3"/>
    <property type="match status" value="2"/>
</dbReference>
<keyword evidence="2" id="KW-0812">Transmembrane</keyword>
<keyword evidence="1" id="KW-0732">Signal</keyword>
<feature type="transmembrane region" description="Helical" evidence="2">
    <location>
        <begin position="47"/>
        <end position="66"/>
    </location>
</feature>
<dbReference type="PANTHER" id="PTHR46580:SF4">
    <property type="entry name" value="ATP_GTP-BINDING PROTEIN"/>
    <property type="match status" value="1"/>
</dbReference>
<organism evidence="3 4">
    <name type="scientific">Adineta ricciae</name>
    <name type="common">Rotifer</name>
    <dbReference type="NCBI Taxonomy" id="249248"/>
    <lineage>
        <taxon>Eukaryota</taxon>
        <taxon>Metazoa</taxon>
        <taxon>Spiralia</taxon>
        <taxon>Gnathifera</taxon>
        <taxon>Rotifera</taxon>
        <taxon>Eurotatoria</taxon>
        <taxon>Bdelloidea</taxon>
        <taxon>Adinetida</taxon>
        <taxon>Adinetidae</taxon>
        <taxon>Adineta</taxon>
    </lineage>
</organism>
<reference evidence="3" key="1">
    <citation type="submission" date="2021-02" db="EMBL/GenBank/DDBJ databases">
        <authorList>
            <person name="Nowell W R."/>
        </authorList>
    </citation>
    <scope>NUCLEOTIDE SEQUENCE</scope>
</reference>
<dbReference type="SUPFAM" id="SSF69318">
    <property type="entry name" value="Integrin alpha N-terminal domain"/>
    <property type="match status" value="1"/>
</dbReference>
<gene>
    <name evidence="3" type="ORF">XAT740_LOCUS3660</name>
</gene>
<protein>
    <submittedName>
        <fullName evidence="3">Uncharacterized protein</fullName>
    </submittedName>
</protein>
<feature type="transmembrane region" description="Helical" evidence="2">
    <location>
        <begin position="1270"/>
        <end position="1292"/>
    </location>
</feature>
<comment type="caution">
    <text evidence="3">The sequence shown here is derived from an EMBL/GenBank/DDBJ whole genome shotgun (WGS) entry which is preliminary data.</text>
</comment>
<dbReference type="Gene3D" id="2.130.10.130">
    <property type="entry name" value="Integrin alpha, N-terminal"/>
    <property type="match status" value="2"/>
</dbReference>
<feature type="transmembrane region" description="Helical" evidence="2">
    <location>
        <begin position="851"/>
        <end position="870"/>
    </location>
</feature>
<keyword evidence="4" id="KW-1185">Reference proteome</keyword>
<evidence type="ECO:0000256" key="1">
    <source>
        <dbReference type="ARBA" id="ARBA00022729"/>
    </source>
</evidence>
<feature type="transmembrane region" description="Helical" evidence="2">
    <location>
        <begin position="904"/>
        <end position="923"/>
    </location>
</feature>
<accession>A0A813TW05</accession>
<name>A0A813TW05_ADIRI</name>
<evidence type="ECO:0000313" key="3">
    <source>
        <dbReference type="EMBL" id="CAF0814949.1"/>
    </source>
</evidence>
<dbReference type="InterPro" id="IPR028994">
    <property type="entry name" value="Integrin_alpha_N"/>
</dbReference>
<dbReference type="EMBL" id="CAJNOR010000142">
    <property type="protein sequence ID" value="CAF0814949.1"/>
    <property type="molecule type" value="Genomic_DNA"/>
</dbReference>
<evidence type="ECO:0000256" key="2">
    <source>
        <dbReference type="SAM" id="Phobius"/>
    </source>
</evidence>
<evidence type="ECO:0000313" key="4">
    <source>
        <dbReference type="Proteomes" id="UP000663828"/>
    </source>
</evidence>
<feature type="transmembrane region" description="Helical" evidence="2">
    <location>
        <begin position="403"/>
        <end position="432"/>
    </location>
</feature>
<proteinExistence type="predicted"/>
<feature type="transmembrane region" description="Helical" evidence="2">
    <location>
        <begin position="943"/>
        <end position="962"/>
    </location>
</feature>
<feature type="transmembrane region" description="Helical" evidence="2">
    <location>
        <begin position="480"/>
        <end position="498"/>
    </location>
</feature>